<sequence>NVDFFDWEVAKESAKDDSHRISSKARLFASIHYNIARIMPDSIKGVRHLLYTLTVHPTDEALWNKLGESSMKISDWAMALFAFSNCKTIWNAHHGTIICLFKANLYEDSFFYFMYFIFFPECLLKIKMILDENKNYLTGLVLKDVIRNSGPFWEEVYQEIFEKESTIYYIDESSVKYTDEQKNRVLEEIAALGAHEEQNVEELQPYFVGLSNCDSIAEIGTHLCDWFDRIESSASLALNRIRIAKVKNFDEADVGVVHIVSEIVDCVVVVRDIVEQVSEVPLSKPDSICKKLICENDWSRRSTRFHAEFNIDEESESRHYASVLEVKFLDSGQTKIQFAREFAKNCLFVHLFIFQLLEMASIMEKSVVPLLSVQPVTLYLSQTDKNYNSVASPPSNFDEKIAVRSCINHLASFTETEPQCIFDVIGSFLAWLANETSCACFLYDAREVLIQCYRRWVPTRGNTTFPAITRGDELIYIMVAEIGCREALFVCSAILLISQLPVEIEVKMHWALAINGVSMFSSDVCRYHIWNVYDKLSSSNSFYTSLIPGYSQITARSAKNFLEFIDRRESITTIERHFKERNFEKVVRIIEDNFNWCEANFDLALSTLLKLIDSHISLGHSNDAATWIARALDFVSTKENINIILDKLYLLEIEMIDRKNLSNDVSLWIWLYKAACHLEGELSVEDLRSLFSNGCFMVNMSLNILVEAHEVLGKVGKCVANNVGFGFFFFKYFYSKKEYYFCLFALHEFAKARSKKYVEEIFSGGAYAEQMRAFNDEIYQLLFCMTGCPSRRKRLLDDHGGNHDFSASAEEAECILYLMMPERIPLYDGPVSLDLIEIIQKKAAFYVELMDDELLTLEKFGQFVNRSQICTDWPRSSVNLRARAHAFYHLALHLYRSQKVDEAVRYAKLCIISPSIPLTDQRSLANIWTILAFASTALLFSRALIREHFFIKFCVLSEKWNFFQIAEDEVLPQLALSILSFRMALHFDSHDHYITYNFGSALYQIRSRVNHLMQQLAIDDYRFRRCHRNLSELLEESRKHFLYCILHLPDGDFNRWRSYYFLGKIAEKFGEPGKVLNYYYEAARQMEFSGVQYPVRISTKKQEHLEAIEIHYRMYACFVKWLLETENANWSVYDLMEMHSYATFFHIERRPSRWLYTIVIGAAKRKNIREEIDDGTIVIDPDVRTTVTKLVFESSLLSSDVGQCVFFRFPHFKSYYRLAQLALYHGDIVEASKYIFDRLLLKRRANAGCDNVFENIVPIISKDFDRGDSLQFHFYRIASFAINVAYKMCNIDNLSTLLHTFATLSFCNNQYNFFFILQLQKSLII</sequence>
<accession>A0A0N4UF76</accession>
<dbReference type="GO" id="GO:0005634">
    <property type="term" value="C:nucleus"/>
    <property type="evidence" value="ECO:0007669"/>
    <property type="project" value="UniProtKB-SubCell"/>
</dbReference>
<dbReference type="EMBL" id="UYYG01000012">
    <property type="protein sequence ID" value="VDN51040.1"/>
    <property type="molecule type" value="Genomic_DNA"/>
</dbReference>
<dbReference type="STRING" id="318479.A0A0N4UF76"/>
<name>A0A0N4UF76_DRAME</name>
<reference evidence="6" key="1">
    <citation type="submission" date="2017-02" db="UniProtKB">
        <authorList>
            <consortium name="WormBaseParasite"/>
        </authorList>
    </citation>
    <scope>IDENTIFICATION</scope>
</reference>
<dbReference type="AlphaFoldDB" id="A0A0N4UF76"/>
<evidence type="ECO:0000313" key="4">
    <source>
        <dbReference type="Proteomes" id="UP000038040"/>
    </source>
</evidence>
<organism evidence="4 6">
    <name type="scientific">Dracunculus medinensis</name>
    <name type="common">Guinea worm</name>
    <dbReference type="NCBI Taxonomy" id="318479"/>
    <lineage>
        <taxon>Eukaryota</taxon>
        <taxon>Metazoa</taxon>
        <taxon>Ecdysozoa</taxon>
        <taxon>Nematoda</taxon>
        <taxon>Chromadorea</taxon>
        <taxon>Rhabditida</taxon>
        <taxon>Spirurina</taxon>
        <taxon>Dracunculoidea</taxon>
        <taxon>Dracunculidae</taxon>
        <taxon>Dracunculus</taxon>
    </lineage>
</organism>
<dbReference type="Proteomes" id="UP000274756">
    <property type="component" value="Unassembled WGS sequence"/>
</dbReference>
<reference evidence="3 5" key="2">
    <citation type="submission" date="2018-11" db="EMBL/GenBank/DDBJ databases">
        <authorList>
            <consortium name="Pathogen Informatics"/>
        </authorList>
    </citation>
    <scope>NUCLEOTIDE SEQUENCE [LARGE SCALE GENOMIC DNA]</scope>
</reference>
<dbReference type="GO" id="GO:0006325">
    <property type="term" value="P:chromatin organization"/>
    <property type="evidence" value="ECO:0007669"/>
    <property type="project" value="InterPro"/>
</dbReference>
<proteinExistence type="predicted"/>
<dbReference type="Proteomes" id="UP000038040">
    <property type="component" value="Unplaced"/>
</dbReference>
<dbReference type="InterPro" id="IPR033053">
    <property type="entry name" value="Hir3/CABIN1"/>
</dbReference>
<dbReference type="PANTHER" id="PTHR15502:SF7">
    <property type="entry name" value="CALCINEURIN-BINDING PROTEIN CABIN-1"/>
    <property type="match status" value="1"/>
</dbReference>
<evidence type="ECO:0000256" key="2">
    <source>
        <dbReference type="ARBA" id="ARBA00023242"/>
    </source>
</evidence>
<keyword evidence="5" id="KW-1185">Reference proteome</keyword>
<evidence type="ECO:0000313" key="3">
    <source>
        <dbReference type="EMBL" id="VDN51040.1"/>
    </source>
</evidence>
<evidence type="ECO:0000313" key="6">
    <source>
        <dbReference type="WBParaSite" id="DME_0000607401-mRNA-1"/>
    </source>
</evidence>
<dbReference type="WBParaSite" id="DME_0000607401-mRNA-1">
    <property type="protein sequence ID" value="DME_0000607401-mRNA-1"/>
    <property type="gene ID" value="DME_0000607401"/>
</dbReference>
<dbReference type="GO" id="GO:0031491">
    <property type="term" value="F:nucleosome binding"/>
    <property type="evidence" value="ECO:0007669"/>
    <property type="project" value="TreeGrafter"/>
</dbReference>
<dbReference type="OrthoDB" id="269919at2759"/>
<keyword evidence="2" id="KW-0539">Nucleus</keyword>
<evidence type="ECO:0000256" key="1">
    <source>
        <dbReference type="ARBA" id="ARBA00004123"/>
    </source>
</evidence>
<comment type="subcellular location">
    <subcellularLocation>
        <location evidence="1">Nucleus</location>
    </subcellularLocation>
</comment>
<protein>
    <submittedName>
        <fullName evidence="6">Non-specific serine/threonine protein kinase</fullName>
    </submittedName>
</protein>
<evidence type="ECO:0000313" key="5">
    <source>
        <dbReference type="Proteomes" id="UP000274756"/>
    </source>
</evidence>
<gene>
    <name evidence="3" type="ORF">DME_LOCUS1013</name>
</gene>
<dbReference type="PANTHER" id="PTHR15502">
    <property type="entry name" value="CALCINEURIN-BINDING PROTEIN CABIN 1-RELATED"/>
    <property type="match status" value="1"/>
</dbReference>